<feature type="domain" description="Shikimate dehydrogenase substrate binding N-terminal" evidence="4">
    <location>
        <begin position="6"/>
        <end position="87"/>
    </location>
</feature>
<sequence length="249" mass="27514">MDRYGLIGKNISYSFSKQYFASKFERERITNASYVNFDCQTIEEVVSYLLNPNIRGFNVTIPYKEAVIPYLDDLAPDAHAIGAVNTIKRTQTGDLIGYNTDFIGFKDSLTERLGDALTTIPSPKKALILGTGGASKAVVFALTTLGFSCMYVSRSPSEGVLSYQDLTASIVHSYTLIVNCTPLGTFPNIGAFPAIPYHELRASHILYDLIYNPKKTVFLEKGEQQGAIIISGLRMLELQAEAAWEIWTA</sequence>
<evidence type="ECO:0000256" key="2">
    <source>
        <dbReference type="ARBA" id="ARBA00023002"/>
    </source>
</evidence>
<dbReference type="SUPFAM" id="SSF53223">
    <property type="entry name" value="Aminoacid dehydrogenase-like, N-terminal domain"/>
    <property type="match status" value="1"/>
</dbReference>
<name>A0ABV9I0L8_9FLAO</name>
<dbReference type="Gene3D" id="3.40.50.720">
    <property type="entry name" value="NAD(P)-binding Rossmann-like Domain"/>
    <property type="match status" value="1"/>
</dbReference>
<dbReference type="SUPFAM" id="SSF51735">
    <property type="entry name" value="NAD(P)-binding Rossmann-fold domains"/>
    <property type="match status" value="1"/>
</dbReference>
<dbReference type="PANTHER" id="PTHR21089">
    <property type="entry name" value="SHIKIMATE DEHYDROGENASE"/>
    <property type="match status" value="1"/>
</dbReference>
<evidence type="ECO:0000313" key="5">
    <source>
        <dbReference type="EMBL" id="MFC4635723.1"/>
    </source>
</evidence>
<keyword evidence="3" id="KW-0028">Amino-acid biosynthesis</keyword>
<dbReference type="InterPro" id="IPR022893">
    <property type="entry name" value="Shikimate_DH_fam"/>
</dbReference>
<reference evidence="6" key="1">
    <citation type="journal article" date="2019" name="Int. J. Syst. Evol. Microbiol.">
        <title>The Global Catalogue of Microorganisms (GCM) 10K type strain sequencing project: providing services to taxonomists for standard genome sequencing and annotation.</title>
        <authorList>
            <consortium name="The Broad Institute Genomics Platform"/>
            <consortium name="The Broad Institute Genome Sequencing Center for Infectious Disease"/>
            <person name="Wu L."/>
            <person name="Ma J."/>
        </authorList>
    </citation>
    <scope>NUCLEOTIDE SEQUENCE [LARGE SCALE GENOMIC DNA]</scope>
    <source>
        <strain evidence="6">YJ-61-S</strain>
    </source>
</reference>
<evidence type="ECO:0000259" key="4">
    <source>
        <dbReference type="Pfam" id="PF08501"/>
    </source>
</evidence>
<evidence type="ECO:0000256" key="3">
    <source>
        <dbReference type="ARBA" id="ARBA00023141"/>
    </source>
</evidence>
<dbReference type="Gene3D" id="3.40.50.10860">
    <property type="entry name" value="Leucine Dehydrogenase, chain A, domain 1"/>
    <property type="match status" value="1"/>
</dbReference>
<evidence type="ECO:0000313" key="6">
    <source>
        <dbReference type="Proteomes" id="UP001596043"/>
    </source>
</evidence>
<dbReference type="CDD" id="cd01065">
    <property type="entry name" value="NAD_bind_Shikimate_DH"/>
    <property type="match status" value="1"/>
</dbReference>
<keyword evidence="6" id="KW-1185">Reference proteome</keyword>
<gene>
    <name evidence="5" type="ORF">ACFO3O_17565</name>
</gene>
<accession>A0ABV9I0L8</accession>
<proteinExistence type="predicted"/>
<dbReference type="PANTHER" id="PTHR21089:SF1">
    <property type="entry name" value="BIFUNCTIONAL 3-DEHYDROQUINATE DEHYDRATASE_SHIKIMATE DEHYDROGENASE, CHLOROPLASTIC"/>
    <property type="match status" value="1"/>
</dbReference>
<dbReference type="Proteomes" id="UP001596043">
    <property type="component" value="Unassembled WGS sequence"/>
</dbReference>
<dbReference type="InterPro" id="IPR013708">
    <property type="entry name" value="Shikimate_DH-bd_N"/>
</dbReference>
<keyword evidence="3" id="KW-0057">Aromatic amino acid biosynthesis</keyword>
<keyword evidence="2" id="KW-0560">Oxidoreductase</keyword>
<dbReference type="InterPro" id="IPR036291">
    <property type="entry name" value="NAD(P)-bd_dom_sf"/>
</dbReference>
<protein>
    <submittedName>
        <fullName evidence="5">Shikimate dehydrogenase family protein</fullName>
    </submittedName>
</protein>
<comment type="caution">
    <text evidence="5">The sequence shown here is derived from an EMBL/GenBank/DDBJ whole genome shotgun (WGS) entry which is preliminary data.</text>
</comment>
<organism evidence="5 6">
    <name type="scientific">Dokdonia ponticola</name>
    <dbReference type="NCBI Taxonomy" id="2041041"/>
    <lineage>
        <taxon>Bacteria</taxon>
        <taxon>Pseudomonadati</taxon>
        <taxon>Bacteroidota</taxon>
        <taxon>Flavobacteriia</taxon>
        <taxon>Flavobacteriales</taxon>
        <taxon>Flavobacteriaceae</taxon>
        <taxon>Dokdonia</taxon>
    </lineage>
</organism>
<evidence type="ECO:0000256" key="1">
    <source>
        <dbReference type="ARBA" id="ARBA00004871"/>
    </source>
</evidence>
<dbReference type="Pfam" id="PF08501">
    <property type="entry name" value="Shikimate_dh_N"/>
    <property type="match status" value="1"/>
</dbReference>
<dbReference type="RefSeq" id="WP_379981225.1">
    <property type="nucleotide sequence ID" value="NZ_JBHSFV010000012.1"/>
</dbReference>
<dbReference type="InterPro" id="IPR046346">
    <property type="entry name" value="Aminoacid_DH-like_N_sf"/>
</dbReference>
<comment type="pathway">
    <text evidence="1">Metabolic intermediate biosynthesis; chorismate biosynthesis; chorismate from D-erythrose 4-phosphate and phosphoenolpyruvate: step 4/7.</text>
</comment>
<dbReference type="EMBL" id="JBHSFV010000012">
    <property type="protein sequence ID" value="MFC4635723.1"/>
    <property type="molecule type" value="Genomic_DNA"/>
</dbReference>